<dbReference type="Proteomes" id="UP000620633">
    <property type="component" value="Unassembled WGS sequence"/>
</dbReference>
<keyword evidence="2" id="KW-0732">Signal</keyword>
<dbReference type="PROSITE" id="PS51257">
    <property type="entry name" value="PROKAR_LIPOPROTEIN"/>
    <property type="match status" value="1"/>
</dbReference>
<protein>
    <submittedName>
        <fullName evidence="3">Uncharacterized protein</fullName>
    </submittedName>
</protein>
<evidence type="ECO:0000313" key="4">
    <source>
        <dbReference type="Proteomes" id="UP000620633"/>
    </source>
</evidence>
<comment type="caution">
    <text evidence="3">The sequence shown here is derived from an EMBL/GenBank/DDBJ whole genome shotgun (WGS) entry which is preliminary data.</text>
</comment>
<organism evidence="3 4">
    <name type="scientific">Deinococcus knuensis</name>
    <dbReference type="NCBI Taxonomy" id="1837380"/>
    <lineage>
        <taxon>Bacteria</taxon>
        <taxon>Thermotogati</taxon>
        <taxon>Deinococcota</taxon>
        <taxon>Deinococci</taxon>
        <taxon>Deinococcales</taxon>
        <taxon>Deinococcaceae</taxon>
        <taxon>Deinococcus</taxon>
    </lineage>
</organism>
<accession>A0ABQ2SRY2</accession>
<evidence type="ECO:0000313" key="3">
    <source>
        <dbReference type="EMBL" id="GGS34869.1"/>
    </source>
</evidence>
<feature type="compositionally biased region" description="Basic and acidic residues" evidence="1">
    <location>
        <begin position="93"/>
        <end position="104"/>
    </location>
</feature>
<reference evidence="4" key="1">
    <citation type="journal article" date="2019" name="Int. J. Syst. Evol. Microbiol.">
        <title>The Global Catalogue of Microorganisms (GCM) 10K type strain sequencing project: providing services to taxonomists for standard genome sequencing and annotation.</title>
        <authorList>
            <consortium name="The Broad Institute Genomics Platform"/>
            <consortium name="The Broad Institute Genome Sequencing Center for Infectious Disease"/>
            <person name="Wu L."/>
            <person name="Ma J."/>
        </authorList>
    </citation>
    <scope>NUCLEOTIDE SEQUENCE [LARGE SCALE GENOMIC DNA]</scope>
    <source>
        <strain evidence="4">JCM 31406</strain>
    </source>
</reference>
<evidence type="ECO:0000256" key="1">
    <source>
        <dbReference type="SAM" id="MobiDB-lite"/>
    </source>
</evidence>
<evidence type="ECO:0000256" key="2">
    <source>
        <dbReference type="SAM" id="SignalP"/>
    </source>
</evidence>
<gene>
    <name evidence="3" type="ORF">GCM10008961_28200</name>
</gene>
<proteinExistence type="predicted"/>
<feature type="signal peptide" evidence="2">
    <location>
        <begin position="1"/>
        <end position="25"/>
    </location>
</feature>
<dbReference type="RefSeq" id="WP_189102769.1">
    <property type="nucleotide sequence ID" value="NZ_BMQO01000016.1"/>
</dbReference>
<keyword evidence="4" id="KW-1185">Reference proteome</keyword>
<sequence length="362" mass="37197">MPTHRPARPPRAPLAALLALPLLLAACTGTEEGSASLRLVLLTDGGTVLRAVTPSGSSGGNVTVTEDAREAVTGGVNVTTPTGGQRVTLTRTDGTESRAADLSDPRAYPDPPYTPRCTVQAAQNAARDRLLILSDCGGVQNLAMYQNAALQWTAALPAALQPAPGSDTPPTRVAVQGDLGVVARARLGGGSEVLRAAPASTGDTVAEVSQPVAAPAIRDLANYGGQLIAATDTGIQKLGSSGVPDSTTTLSAFGNVRYDRLWSGSGNQNLLAAWRDNTLSGASSEPLRLWNGQSAAAAATIENVAGLRDLTVAPDGYLYALSAGSLRRHDTLLGLQNGNWRSATLPTAINDARSVTWVVPTP</sequence>
<feature type="region of interest" description="Disordered" evidence="1">
    <location>
        <begin position="91"/>
        <end position="114"/>
    </location>
</feature>
<dbReference type="EMBL" id="BMQO01000016">
    <property type="protein sequence ID" value="GGS34869.1"/>
    <property type="molecule type" value="Genomic_DNA"/>
</dbReference>
<feature type="chain" id="PRO_5047478687" evidence="2">
    <location>
        <begin position="26"/>
        <end position="362"/>
    </location>
</feature>
<name>A0ABQ2SRY2_9DEIO</name>